<organism evidence="8 9">
    <name type="scientific">Gordonia phthalatica</name>
    <dbReference type="NCBI Taxonomy" id="1136941"/>
    <lineage>
        <taxon>Bacteria</taxon>
        <taxon>Bacillati</taxon>
        <taxon>Actinomycetota</taxon>
        <taxon>Actinomycetes</taxon>
        <taxon>Mycobacteriales</taxon>
        <taxon>Gordoniaceae</taxon>
        <taxon>Gordonia</taxon>
    </lineage>
</organism>
<dbReference type="InterPro" id="IPR022791">
    <property type="entry name" value="L-PG_synthase/AglD"/>
</dbReference>
<feature type="transmembrane region" description="Helical" evidence="7">
    <location>
        <begin position="26"/>
        <end position="47"/>
    </location>
</feature>
<evidence type="ECO:0000256" key="2">
    <source>
        <dbReference type="ARBA" id="ARBA00022475"/>
    </source>
</evidence>
<dbReference type="PATRIC" id="fig|1136941.3.peg.3993"/>
<feature type="transmembrane region" description="Helical" evidence="7">
    <location>
        <begin position="59"/>
        <end position="79"/>
    </location>
</feature>
<reference evidence="8 9" key="2">
    <citation type="journal article" date="2017" name="Int. J. Syst. Evol. Microbiol.">
        <title>Gordonia phthalatica sp. nov., a di-n-butyl phthalate-degrading bacterium isolated from activated sludge.</title>
        <authorList>
            <person name="Jin D."/>
            <person name="Kong X."/>
            <person name="Jia M."/>
            <person name="Yu X."/>
            <person name="Wang X."/>
            <person name="Zhuang X."/>
            <person name="Deng Y."/>
            <person name="Bai Z."/>
        </authorList>
    </citation>
    <scope>NUCLEOTIDE SEQUENCE [LARGE SCALE GENOMIC DNA]</scope>
    <source>
        <strain evidence="8 9">QH-11</strain>
    </source>
</reference>
<evidence type="ECO:0000256" key="5">
    <source>
        <dbReference type="ARBA" id="ARBA00023136"/>
    </source>
</evidence>
<accession>A0A0N9NKN5</accession>
<name>A0A0N9NKN5_9ACTN</name>
<keyword evidence="4 7" id="KW-1133">Transmembrane helix</keyword>
<dbReference type="OrthoDB" id="4481258at2"/>
<keyword evidence="9" id="KW-1185">Reference proteome</keyword>
<dbReference type="RefSeq" id="WP_062394435.1">
    <property type="nucleotide sequence ID" value="NZ_CP011853.1"/>
</dbReference>
<evidence type="ECO:0000256" key="3">
    <source>
        <dbReference type="ARBA" id="ARBA00022692"/>
    </source>
</evidence>
<keyword evidence="2" id="KW-1003">Cell membrane</keyword>
<dbReference type="PANTHER" id="PTHR39087">
    <property type="entry name" value="UPF0104 MEMBRANE PROTEIN MJ1595"/>
    <property type="match status" value="1"/>
</dbReference>
<keyword evidence="3 7" id="KW-0812">Transmembrane</keyword>
<gene>
    <name evidence="8" type="ORF">ACH46_19505</name>
</gene>
<dbReference type="GO" id="GO:0005886">
    <property type="term" value="C:plasma membrane"/>
    <property type="evidence" value="ECO:0007669"/>
    <property type="project" value="UniProtKB-SubCell"/>
</dbReference>
<feature type="transmembrane region" description="Helical" evidence="7">
    <location>
        <begin position="171"/>
        <end position="191"/>
    </location>
</feature>
<evidence type="ECO:0000256" key="6">
    <source>
        <dbReference type="SAM" id="MobiDB-lite"/>
    </source>
</evidence>
<feature type="transmembrane region" description="Helical" evidence="7">
    <location>
        <begin position="140"/>
        <end position="164"/>
    </location>
</feature>
<dbReference type="STRING" id="1136941.ACH46_19505"/>
<dbReference type="NCBIfam" id="TIGR00374">
    <property type="entry name" value="flippase-like domain"/>
    <property type="match status" value="1"/>
</dbReference>
<feature type="transmembrane region" description="Helical" evidence="7">
    <location>
        <begin position="243"/>
        <end position="265"/>
    </location>
</feature>
<evidence type="ECO:0000256" key="1">
    <source>
        <dbReference type="ARBA" id="ARBA00004651"/>
    </source>
</evidence>
<feature type="transmembrane region" description="Helical" evidence="7">
    <location>
        <begin position="321"/>
        <end position="341"/>
    </location>
</feature>
<dbReference type="AlphaFoldDB" id="A0A0N9NKN5"/>
<proteinExistence type="predicted"/>
<dbReference type="Proteomes" id="UP000063789">
    <property type="component" value="Chromosome"/>
</dbReference>
<comment type="subcellular location">
    <subcellularLocation>
        <location evidence="1">Cell membrane</location>
        <topology evidence="1">Multi-pass membrane protein</topology>
    </subcellularLocation>
</comment>
<evidence type="ECO:0000256" key="7">
    <source>
        <dbReference type="SAM" id="Phobius"/>
    </source>
</evidence>
<dbReference type="PANTHER" id="PTHR39087:SF2">
    <property type="entry name" value="UPF0104 MEMBRANE PROTEIN MJ1595"/>
    <property type="match status" value="1"/>
</dbReference>
<dbReference type="Pfam" id="PF03706">
    <property type="entry name" value="LPG_synthase_TM"/>
    <property type="match status" value="1"/>
</dbReference>
<reference evidence="9" key="1">
    <citation type="submission" date="2015-06" db="EMBL/GenBank/DDBJ databases">
        <title>Complete genome sequence and metabolic analysis of phthalate degradation pathway in Gordonia sp. QH-11.</title>
        <authorList>
            <person name="Jin D."/>
            <person name="Kong X."/>
            <person name="Bai Z."/>
        </authorList>
    </citation>
    <scope>NUCLEOTIDE SEQUENCE [LARGE SCALE GENOMIC DNA]</scope>
    <source>
        <strain evidence="9">QH-11</strain>
    </source>
</reference>
<protein>
    <submittedName>
        <fullName evidence="8">Membrane protein</fullName>
    </submittedName>
</protein>
<evidence type="ECO:0000313" key="9">
    <source>
        <dbReference type="Proteomes" id="UP000063789"/>
    </source>
</evidence>
<sequence length="392" mass="42224">MPDDDTDQGAEGAPGHRTASKPWRRWLRWALLVIVVGVLATEAVLIWPKLSQAWDQLRHLRWEWVLVSIIAAMLSMDSYGHVQRVLMRSAGVRVRQRESLAVILASNSVSQTMPGGQVLAPAFIYRESRRWGATPVVASWQLVMSGLLAGSGLALLGLGGALLAGAKTSPFSVIFTVSMFVVFVAVVQYMASHPQALEIIAARLLSWFNRFRDKPSDHGADKLHQIITQLQAVKLDRRNATEAFGWSLFNWIADVACLAAACYAVDAHPSIPGLMVAYAAGKAVGTAIPLLPAGIGVVDSVMFAALVQAGMTGADAVTAVLVYRIVSYVLVALVGWVIIAIRYRGRFKSGRSLDDEIADDTTQKQPAIDPGTAMPIRPKPEDPRPPTAGGGS</sequence>
<feature type="region of interest" description="Disordered" evidence="6">
    <location>
        <begin position="354"/>
        <end position="392"/>
    </location>
</feature>
<feature type="transmembrane region" description="Helical" evidence="7">
    <location>
        <begin position="286"/>
        <end position="309"/>
    </location>
</feature>
<evidence type="ECO:0000256" key="4">
    <source>
        <dbReference type="ARBA" id="ARBA00022989"/>
    </source>
</evidence>
<evidence type="ECO:0000313" key="8">
    <source>
        <dbReference type="EMBL" id="ALG86274.1"/>
    </source>
</evidence>
<keyword evidence="5 7" id="KW-0472">Membrane</keyword>
<dbReference type="EMBL" id="CP011853">
    <property type="protein sequence ID" value="ALG86274.1"/>
    <property type="molecule type" value="Genomic_DNA"/>
</dbReference>
<dbReference type="KEGG" id="goq:ACH46_19505"/>